<dbReference type="GO" id="GO:0003723">
    <property type="term" value="F:RNA binding"/>
    <property type="evidence" value="ECO:0007669"/>
    <property type="project" value="UniProtKB-UniRule"/>
</dbReference>
<protein>
    <recommendedName>
        <fullName evidence="6">RNA-binding protein KhpB</fullName>
    </recommendedName>
    <alternativeName>
        <fullName evidence="6">RNA-binding protein EloR</fullName>
    </alternativeName>
</protein>
<feature type="compositionally biased region" description="Basic residues" evidence="7">
    <location>
        <begin position="413"/>
        <end position="425"/>
    </location>
</feature>
<feature type="compositionally biased region" description="Basic and acidic residues" evidence="7">
    <location>
        <begin position="276"/>
        <end position="290"/>
    </location>
</feature>
<comment type="function">
    <text evidence="6">A probable RNA chaperone. Forms a complex with KhpA which binds to cellular RNA and controls its expression. Plays a role in peptidoglycan (PG) homeostasis and cell length regulation.</text>
</comment>
<keyword evidence="2 6" id="KW-0694">RNA-binding</keyword>
<feature type="domain" description="R3H" evidence="8">
    <location>
        <begin position="146"/>
        <end position="212"/>
    </location>
</feature>
<dbReference type="Pfam" id="PF14804">
    <property type="entry name" value="Jag_N"/>
    <property type="match status" value="1"/>
</dbReference>
<evidence type="ECO:0000313" key="10">
    <source>
        <dbReference type="Proteomes" id="UP000748308"/>
    </source>
</evidence>
<sequence length="425" mass="45635">MNQDTLDEVFCEGRNVEEALQAACDKLNTTPNQVEHEVVREGSNGGVLAFLKGRTTRIRVWKKSAGQVRLTETLRGLFKHLEFVSDFKVTQAEDAFEVAIDTEGADGLLIGRGGETLAALQHLIARMASRIDENMRVRVDVAGYRKRRQEQLRKMALEMAEKAHAGGREVLTEALPADERRIVHLALSEDGRVETHALGDGLTKRIAVAPVGGAARGTAQGESRGAERGRGTHGSGRGGRPARDEEGSGSRPSEGRASGQSRGHSGRGHAGPGAPPRERRSGGSDSPRGRERGRRGRGAGVAEPARASGRGHAADGPARPRERGEEGREPMPVRDRDGEARERMTARGPESAVPDPIRTPEQDGAGNRAGALKPVEDSYFKIPESIGLISSPSRQAEAGADADETGADEPRTFGRRPRAARGRRR</sequence>
<dbReference type="EMBL" id="VGIY01000010">
    <property type="protein sequence ID" value="MBM3316394.1"/>
    <property type="molecule type" value="Genomic_DNA"/>
</dbReference>
<proteinExistence type="inferred from homology"/>
<evidence type="ECO:0000313" key="9">
    <source>
        <dbReference type="EMBL" id="MBM3316394.1"/>
    </source>
</evidence>
<dbReference type="Gene3D" id="3.30.300.20">
    <property type="match status" value="1"/>
</dbReference>
<evidence type="ECO:0000256" key="5">
    <source>
        <dbReference type="ARBA" id="ARBA00023316"/>
    </source>
</evidence>
<evidence type="ECO:0000259" key="8">
    <source>
        <dbReference type="PROSITE" id="PS51061"/>
    </source>
</evidence>
<dbReference type="InterPro" id="IPR001374">
    <property type="entry name" value="R3H_dom"/>
</dbReference>
<keyword evidence="1 6" id="KW-0963">Cytoplasm</keyword>
<dbReference type="Proteomes" id="UP000748308">
    <property type="component" value="Unassembled WGS sequence"/>
</dbReference>
<dbReference type="PANTHER" id="PTHR35800">
    <property type="entry name" value="PROTEIN JAG"/>
    <property type="match status" value="1"/>
</dbReference>
<dbReference type="GO" id="GO:0071555">
    <property type="term" value="P:cell wall organization"/>
    <property type="evidence" value="ECO:0007669"/>
    <property type="project" value="UniProtKB-KW"/>
</dbReference>
<evidence type="ECO:0000256" key="7">
    <source>
        <dbReference type="SAM" id="MobiDB-lite"/>
    </source>
</evidence>
<dbReference type="SMART" id="SM01245">
    <property type="entry name" value="Jag_N"/>
    <property type="match status" value="1"/>
</dbReference>
<accession>A0A938BKV0</accession>
<keyword evidence="5 6" id="KW-0961">Cell wall biogenesis/degradation</keyword>
<dbReference type="InterPro" id="IPR038247">
    <property type="entry name" value="Jag_N_dom_sf"/>
</dbReference>
<dbReference type="SMART" id="SM00393">
    <property type="entry name" value="R3H"/>
    <property type="match status" value="1"/>
</dbReference>
<evidence type="ECO:0000256" key="1">
    <source>
        <dbReference type="ARBA" id="ARBA00022490"/>
    </source>
</evidence>
<comment type="caution">
    <text evidence="9">The sequence shown here is derived from an EMBL/GenBank/DDBJ whole genome shotgun (WGS) entry which is preliminary data.</text>
</comment>
<dbReference type="Gene3D" id="3.30.1370.50">
    <property type="entry name" value="R3H-like domain"/>
    <property type="match status" value="1"/>
</dbReference>
<feature type="compositionally biased region" description="Basic and acidic residues" evidence="7">
    <location>
        <begin position="318"/>
        <end position="345"/>
    </location>
</feature>
<dbReference type="HAMAP" id="MF_00867">
    <property type="entry name" value="KhpB"/>
    <property type="match status" value="1"/>
</dbReference>
<dbReference type="InterPro" id="IPR034079">
    <property type="entry name" value="R3H_KhpB"/>
</dbReference>
<dbReference type="Pfam" id="PF13083">
    <property type="entry name" value="KH_KhpA-B"/>
    <property type="match status" value="1"/>
</dbReference>
<comment type="similarity">
    <text evidence="6">Belongs to the KhpB RNA-binding protein family.</text>
</comment>
<dbReference type="PANTHER" id="PTHR35800:SF1">
    <property type="entry name" value="RNA-BINDING PROTEIN KHPB"/>
    <property type="match status" value="1"/>
</dbReference>
<dbReference type="GO" id="GO:0009252">
    <property type="term" value="P:peptidoglycan biosynthetic process"/>
    <property type="evidence" value="ECO:0007669"/>
    <property type="project" value="UniProtKB-UniRule"/>
</dbReference>
<reference evidence="9" key="1">
    <citation type="submission" date="2019-03" db="EMBL/GenBank/DDBJ databases">
        <title>Lake Tanganyika Metagenome-Assembled Genomes (MAGs).</title>
        <authorList>
            <person name="Tran P."/>
        </authorList>
    </citation>
    <scope>NUCLEOTIDE SEQUENCE</scope>
    <source>
        <strain evidence="9">M_DeepCast_400m_m2_100</strain>
    </source>
</reference>
<dbReference type="InterPro" id="IPR032782">
    <property type="entry name" value="KhpB_N"/>
</dbReference>
<name>A0A938BKV0_UNCEI</name>
<comment type="subunit">
    <text evidence="6">Forms a complex with KhpA.</text>
</comment>
<dbReference type="CDD" id="cd02414">
    <property type="entry name" value="KH-II_Jag"/>
    <property type="match status" value="1"/>
</dbReference>
<dbReference type="InterPro" id="IPR015946">
    <property type="entry name" value="KH_dom-like_a/b"/>
</dbReference>
<comment type="subcellular location">
    <subcellularLocation>
        <location evidence="6">Cytoplasm</location>
    </subcellularLocation>
</comment>
<organism evidence="9 10">
    <name type="scientific">Eiseniibacteriota bacterium</name>
    <dbReference type="NCBI Taxonomy" id="2212470"/>
    <lineage>
        <taxon>Bacteria</taxon>
        <taxon>Candidatus Eiseniibacteriota</taxon>
    </lineage>
</organism>
<dbReference type="InterPro" id="IPR039247">
    <property type="entry name" value="KhpB"/>
</dbReference>
<dbReference type="Gene3D" id="3.30.30.80">
    <property type="entry name" value="probable RNA-binding protein from clostridium symbiosum atcc 14940"/>
    <property type="match status" value="1"/>
</dbReference>
<dbReference type="InterPro" id="IPR038008">
    <property type="entry name" value="Jag_KH"/>
</dbReference>
<dbReference type="PROSITE" id="PS51061">
    <property type="entry name" value="R3H"/>
    <property type="match status" value="1"/>
</dbReference>
<dbReference type="AlphaFoldDB" id="A0A938BKV0"/>
<dbReference type="InterPro" id="IPR036867">
    <property type="entry name" value="R3H_dom_sf"/>
</dbReference>
<comment type="caution">
    <text evidence="6">Lacks conserved residue(s) required for the propagation of feature annotation.</text>
</comment>
<gene>
    <name evidence="6" type="primary">khpB</name>
    <name evidence="6" type="synonym">eloR</name>
    <name evidence="9" type="ORF">FJY75_00940</name>
</gene>
<comment type="domain">
    <text evidence="6">Has an N-terminal Jag-N domain and 2 RNA-binding domains (KH and R3H).</text>
</comment>
<dbReference type="CDD" id="cd02644">
    <property type="entry name" value="R3H_jag"/>
    <property type="match status" value="1"/>
</dbReference>
<feature type="region of interest" description="Disordered" evidence="7">
    <location>
        <begin position="213"/>
        <end position="425"/>
    </location>
</feature>
<keyword evidence="3 6" id="KW-0133">Cell shape</keyword>
<evidence type="ECO:0000256" key="6">
    <source>
        <dbReference type="HAMAP-Rule" id="MF_00867"/>
    </source>
</evidence>
<dbReference type="GO" id="GO:0005737">
    <property type="term" value="C:cytoplasm"/>
    <property type="evidence" value="ECO:0007669"/>
    <property type="project" value="UniProtKB-SubCell"/>
</dbReference>
<keyword evidence="4 6" id="KW-0143">Chaperone</keyword>
<evidence type="ECO:0000256" key="3">
    <source>
        <dbReference type="ARBA" id="ARBA00022960"/>
    </source>
</evidence>
<evidence type="ECO:0000256" key="2">
    <source>
        <dbReference type="ARBA" id="ARBA00022884"/>
    </source>
</evidence>
<evidence type="ECO:0000256" key="4">
    <source>
        <dbReference type="ARBA" id="ARBA00023186"/>
    </source>
</evidence>
<dbReference type="GO" id="GO:0008360">
    <property type="term" value="P:regulation of cell shape"/>
    <property type="evidence" value="ECO:0007669"/>
    <property type="project" value="UniProtKB-KW"/>
</dbReference>
<dbReference type="Pfam" id="PF01424">
    <property type="entry name" value="R3H"/>
    <property type="match status" value="1"/>
</dbReference>